<comment type="caution">
    <text evidence="3">The sequence shown here is derived from an EMBL/GenBank/DDBJ whole genome shotgun (WGS) entry which is preliminary data.</text>
</comment>
<evidence type="ECO:0000256" key="1">
    <source>
        <dbReference type="SAM" id="MobiDB-lite"/>
    </source>
</evidence>
<organism evidence="3 4">
    <name type="scientific">Blastopirellula marina</name>
    <dbReference type="NCBI Taxonomy" id="124"/>
    <lineage>
        <taxon>Bacteria</taxon>
        <taxon>Pseudomonadati</taxon>
        <taxon>Planctomycetota</taxon>
        <taxon>Planctomycetia</taxon>
        <taxon>Pirellulales</taxon>
        <taxon>Pirellulaceae</taxon>
        <taxon>Blastopirellula</taxon>
    </lineage>
</organism>
<dbReference type="InterPro" id="IPR029044">
    <property type="entry name" value="Nucleotide-diphossugar_trans"/>
</dbReference>
<dbReference type="Gene3D" id="3.90.550.10">
    <property type="entry name" value="Spore Coat Polysaccharide Biosynthesis Protein SpsA, Chain A"/>
    <property type="match status" value="1"/>
</dbReference>
<dbReference type="GO" id="GO:0016779">
    <property type="term" value="F:nucleotidyltransferase activity"/>
    <property type="evidence" value="ECO:0007669"/>
    <property type="project" value="UniProtKB-ARBA"/>
</dbReference>
<dbReference type="RefSeq" id="WP_105338110.1">
    <property type="nucleotide sequence ID" value="NZ_PUHZ01000024.1"/>
</dbReference>
<protein>
    <recommendedName>
        <fullName evidence="2">MobA-like NTP transferase domain-containing protein</fullName>
    </recommendedName>
</protein>
<sequence length="204" mass="22573">MGPHKFRSFAIVPAAGRSRRMGCDKLLLPYEGRPIIDRVIEAWRDGGVDKVVVVVRADHAELRRHLENRPVELAASETPLPEMLDTVQAGLAFISKKFSPHNQDVWMLAPADLPTLDPQAIRQVLTAYDPDDAEILAATYDDRRSHPVLFPWSAAAQAAKLGPTGTIRDLFAENPWRGVPISQPKPLDVDVPGDLPPGERKPEK</sequence>
<dbReference type="Pfam" id="PF12804">
    <property type="entry name" value="NTP_transf_3"/>
    <property type="match status" value="1"/>
</dbReference>
<feature type="domain" description="MobA-like NTP transferase" evidence="2">
    <location>
        <begin position="10"/>
        <end position="173"/>
    </location>
</feature>
<proteinExistence type="predicted"/>
<evidence type="ECO:0000259" key="2">
    <source>
        <dbReference type="Pfam" id="PF12804"/>
    </source>
</evidence>
<name>A0A2S8GEL3_9BACT</name>
<dbReference type="PANTHER" id="PTHR43777">
    <property type="entry name" value="MOLYBDENUM COFACTOR CYTIDYLYLTRANSFERASE"/>
    <property type="match status" value="1"/>
</dbReference>
<feature type="region of interest" description="Disordered" evidence="1">
    <location>
        <begin position="178"/>
        <end position="204"/>
    </location>
</feature>
<dbReference type="SUPFAM" id="SSF53448">
    <property type="entry name" value="Nucleotide-diphospho-sugar transferases"/>
    <property type="match status" value="1"/>
</dbReference>
<reference evidence="3 4" key="1">
    <citation type="submission" date="2018-02" db="EMBL/GenBank/DDBJ databases">
        <title>Comparative genomes isolates from brazilian mangrove.</title>
        <authorList>
            <person name="Araujo J.E."/>
            <person name="Taketani R.G."/>
            <person name="Silva M.C.P."/>
            <person name="Loureco M.V."/>
            <person name="Andreote F.D."/>
        </authorList>
    </citation>
    <scope>NUCLEOTIDE SEQUENCE [LARGE SCALE GENOMIC DNA]</scope>
    <source>
        <strain evidence="3 4">Nap-Phe MGV</strain>
    </source>
</reference>
<dbReference type="Proteomes" id="UP000237819">
    <property type="component" value="Unassembled WGS sequence"/>
</dbReference>
<gene>
    <name evidence="3" type="ORF">C5Y93_24550</name>
</gene>
<dbReference type="InterPro" id="IPR025877">
    <property type="entry name" value="MobA-like_NTP_Trfase"/>
</dbReference>
<dbReference type="PANTHER" id="PTHR43777:SF1">
    <property type="entry name" value="MOLYBDENUM COFACTOR CYTIDYLYLTRANSFERASE"/>
    <property type="match status" value="1"/>
</dbReference>
<accession>A0A2S8GEL3</accession>
<dbReference type="EMBL" id="PUHZ01000024">
    <property type="protein sequence ID" value="PQO42898.1"/>
    <property type="molecule type" value="Genomic_DNA"/>
</dbReference>
<evidence type="ECO:0000313" key="3">
    <source>
        <dbReference type="EMBL" id="PQO42898.1"/>
    </source>
</evidence>
<dbReference type="AlphaFoldDB" id="A0A2S8GEL3"/>
<evidence type="ECO:0000313" key="4">
    <source>
        <dbReference type="Proteomes" id="UP000237819"/>
    </source>
</evidence>
<dbReference type="CDD" id="cd04182">
    <property type="entry name" value="GT_2_like_f"/>
    <property type="match status" value="1"/>
</dbReference>
<dbReference type="OrthoDB" id="285216at2"/>